<sequence length="615" mass="68013">MGLTVLVLVLLGAATPVRAQTLPGDSAEPLDAFVRRVVTRQLADHRIPGATVLVVRDGRVVLTQGHGEADTGRGLPVDAERTLFRVASVGKLFVWTAVMRLVERGQLELDTDVNTWLEEGLQLPRTFPEPVTLRHLMAHTGGFAVPERLWPAGPTPDALVDYLQERRPPRVRPPGELSAYSDYGAALAEHIVERVTGQPFEDHLREEIWEPLGMRRTLFRRSVPPEFVADTALGHPLEQGRPRAQPLERVVVASSGSMLTTAPDLARFMLAHLHGGAVDGHRILGEETVRRMHQQHFTHDARLSGWAHGFMEFHLNGRRLLGHTGDAYQFTSLLVLMPEHGWGLFVSYNGLGERNAAQRARMELLRALLDRDFPAPPPRAPTKRLVTRPERFTGTYQTTWRSSGTAEASLAWRQEIRVREEEGTLRVHQPGMTARRWVEKEPLLFQPAETPDAPDRVAFREDAQGHITHLFLENRPLEAYERAPWYDTAPVALGLFAGCGALFALAVGMGLLLRTGAVAPLAALSLWNLLVLTGVVLLVRPLVPFDGDDTPWLLGATRTSALLGVGLTPGALFWSARTGRRGGGSWTWRLLFSGVALASALLTLWLHHWHLLGGG</sequence>
<name>A0A250IJA4_9BACT</name>
<reference evidence="4 5" key="1">
    <citation type="submission" date="2017-06" db="EMBL/GenBank/DDBJ databases">
        <authorList>
            <person name="Kim H.J."/>
            <person name="Triplett B.A."/>
        </authorList>
    </citation>
    <scope>NUCLEOTIDE SEQUENCE [LARGE SCALE GENOMIC DNA]</scope>
    <source>
        <strain evidence="4 5">DSM 14713</strain>
    </source>
</reference>
<dbReference type="Pfam" id="PF00144">
    <property type="entry name" value="Beta-lactamase"/>
    <property type="match status" value="1"/>
</dbReference>
<dbReference type="EMBL" id="CP022163">
    <property type="protein sequence ID" value="ATB31242.1"/>
    <property type="molecule type" value="Genomic_DNA"/>
</dbReference>
<feature type="transmembrane region" description="Helical" evidence="1">
    <location>
        <begin position="552"/>
        <end position="574"/>
    </location>
</feature>
<dbReference type="InterPro" id="IPR050491">
    <property type="entry name" value="AmpC-like"/>
</dbReference>
<feature type="transmembrane region" description="Helical" evidence="1">
    <location>
        <begin position="586"/>
        <end position="606"/>
    </location>
</feature>
<dbReference type="AlphaFoldDB" id="A0A250IJA4"/>
<feature type="chain" id="PRO_5012964891" description="Beta-lactamase-related domain-containing protein" evidence="2">
    <location>
        <begin position="20"/>
        <end position="615"/>
    </location>
</feature>
<evidence type="ECO:0000256" key="1">
    <source>
        <dbReference type="SAM" id="Phobius"/>
    </source>
</evidence>
<feature type="signal peptide" evidence="2">
    <location>
        <begin position="1"/>
        <end position="19"/>
    </location>
</feature>
<evidence type="ECO:0000313" key="5">
    <source>
        <dbReference type="Proteomes" id="UP000217289"/>
    </source>
</evidence>
<dbReference type="Proteomes" id="UP000217289">
    <property type="component" value="Chromosome"/>
</dbReference>
<keyword evidence="1" id="KW-0472">Membrane</keyword>
<dbReference type="KEGG" id="mbd:MEBOL_004704"/>
<evidence type="ECO:0000313" key="4">
    <source>
        <dbReference type="EMBL" id="ATB31242.1"/>
    </source>
</evidence>
<dbReference type="Gene3D" id="3.40.710.10">
    <property type="entry name" value="DD-peptidase/beta-lactamase superfamily"/>
    <property type="match status" value="1"/>
</dbReference>
<feature type="domain" description="Beta-lactamase-related" evidence="3">
    <location>
        <begin position="34"/>
        <end position="361"/>
    </location>
</feature>
<evidence type="ECO:0000259" key="3">
    <source>
        <dbReference type="Pfam" id="PF00144"/>
    </source>
</evidence>
<dbReference type="InterPro" id="IPR012338">
    <property type="entry name" value="Beta-lactam/transpept-like"/>
</dbReference>
<dbReference type="SUPFAM" id="SSF56601">
    <property type="entry name" value="beta-lactamase/transpeptidase-like"/>
    <property type="match status" value="1"/>
</dbReference>
<dbReference type="RefSeq" id="WP_170115578.1">
    <property type="nucleotide sequence ID" value="NZ_CP022163.1"/>
</dbReference>
<keyword evidence="1" id="KW-1133">Transmembrane helix</keyword>
<organism evidence="4 5">
    <name type="scientific">Melittangium boletus DSM 14713</name>
    <dbReference type="NCBI Taxonomy" id="1294270"/>
    <lineage>
        <taxon>Bacteria</taxon>
        <taxon>Pseudomonadati</taxon>
        <taxon>Myxococcota</taxon>
        <taxon>Myxococcia</taxon>
        <taxon>Myxococcales</taxon>
        <taxon>Cystobacterineae</taxon>
        <taxon>Archangiaceae</taxon>
        <taxon>Melittangium</taxon>
    </lineage>
</organism>
<protein>
    <recommendedName>
        <fullName evidence="3">Beta-lactamase-related domain-containing protein</fullName>
    </recommendedName>
</protein>
<proteinExistence type="predicted"/>
<keyword evidence="5" id="KW-1185">Reference proteome</keyword>
<keyword evidence="1" id="KW-0812">Transmembrane</keyword>
<evidence type="ECO:0000256" key="2">
    <source>
        <dbReference type="SAM" id="SignalP"/>
    </source>
</evidence>
<feature type="transmembrane region" description="Helical" evidence="1">
    <location>
        <begin position="520"/>
        <end position="540"/>
    </location>
</feature>
<keyword evidence="2" id="KW-0732">Signal</keyword>
<feature type="transmembrane region" description="Helical" evidence="1">
    <location>
        <begin position="491"/>
        <end position="513"/>
    </location>
</feature>
<gene>
    <name evidence="4" type="ORF">MEBOL_004704</name>
</gene>
<accession>A0A250IJA4</accession>
<dbReference type="PANTHER" id="PTHR46825:SF9">
    <property type="entry name" value="BETA-LACTAMASE-RELATED DOMAIN-CONTAINING PROTEIN"/>
    <property type="match status" value="1"/>
</dbReference>
<dbReference type="PANTHER" id="PTHR46825">
    <property type="entry name" value="D-ALANYL-D-ALANINE-CARBOXYPEPTIDASE/ENDOPEPTIDASE AMPH"/>
    <property type="match status" value="1"/>
</dbReference>
<dbReference type="InterPro" id="IPR001466">
    <property type="entry name" value="Beta-lactam-related"/>
</dbReference>